<gene>
    <name evidence="2" type="ORF">SAMN05443529_12644</name>
</gene>
<dbReference type="AlphaFoldDB" id="A0A1G8HRY4"/>
<evidence type="ECO:0000256" key="1">
    <source>
        <dbReference type="SAM" id="MobiDB-lite"/>
    </source>
</evidence>
<evidence type="ECO:0000313" key="3">
    <source>
        <dbReference type="Proteomes" id="UP000198656"/>
    </source>
</evidence>
<protein>
    <submittedName>
        <fullName evidence="2">Uncharacterized protein</fullName>
    </submittedName>
</protein>
<evidence type="ECO:0000313" key="2">
    <source>
        <dbReference type="EMBL" id="SDI09418.1"/>
    </source>
</evidence>
<name>A0A1G8HRY4_9FIRM</name>
<proteinExistence type="predicted"/>
<dbReference type="EMBL" id="FNCP01000026">
    <property type="protein sequence ID" value="SDI09418.1"/>
    <property type="molecule type" value="Genomic_DNA"/>
</dbReference>
<sequence length="107" mass="12465">MNRDYHSIKLFKKNREIDSTDYEPLVKENSSNTEHKIPELISQPLESKEKENSSTNSELPPLLPSISTITQTLLEVFRENRNNSPLNLLKNKDILSWPIWSIFKSPK</sequence>
<feature type="region of interest" description="Disordered" evidence="1">
    <location>
        <begin position="22"/>
        <end position="63"/>
    </location>
</feature>
<dbReference type="Proteomes" id="UP000198656">
    <property type="component" value="Unassembled WGS sequence"/>
</dbReference>
<dbReference type="OrthoDB" id="1798367at2"/>
<accession>A0A1G8HRY4</accession>
<keyword evidence="3" id="KW-1185">Reference proteome</keyword>
<organism evidence="2 3">
    <name type="scientific">Desulfosporosinus hippei DSM 8344</name>
    <dbReference type="NCBI Taxonomy" id="1121419"/>
    <lineage>
        <taxon>Bacteria</taxon>
        <taxon>Bacillati</taxon>
        <taxon>Bacillota</taxon>
        <taxon>Clostridia</taxon>
        <taxon>Eubacteriales</taxon>
        <taxon>Desulfitobacteriaceae</taxon>
        <taxon>Desulfosporosinus</taxon>
    </lineage>
</organism>
<reference evidence="3" key="1">
    <citation type="submission" date="2016-10" db="EMBL/GenBank/DDBJ databases">
        <authorList>
            <person name="Varghese N."/>
            <person name="Submissions S."/>
        </authorList>
    </citation>
    <scope>NUCLEOTIDE SEQUENCE [LARGE SCALE GENOMIC DNA]</scope>
    <source>
        <strain evidence="3">DSM 8344</strain>
    </source>
</reference>